<comment type="caution">
    <text evidence="2">The sequence shown here is derived from an EMBL/GenBank/DDBJ whole genome shotgun (WGS) entry which is preliminary data.</text>
</comment>
<evidence type="ECO:0000313" key="2">
    <source>
        <dbReference type="EMBL" id="NVN13516.1"/>
    </source>
</evidence>
<dbReference type="RefSeq" id="WP_176641860.1">
    <property type="nucleotide sequence ID" value="NZ_JABXXP010000984.1"/>
</dbReference>
<sequence length="49" mass="5387">MAIIEIVRGDGSEAPHRWSARVGWFTVIWAGNTALFIATATLLHLLVPK</sequence>
<protein>
    <submittedName>
        <fullName evidence="2">DUF2474 domain-containing protein</fullName>
    </submittedName>
</protein>
<keyword evidence="1" id="KW-0472">Membrane</keyword>
<accession>A0A7Y7J0Y5</accession>
<keyword evidence="1" id="KW-0812">Transmembrane</keyword>
<gene>
    <name evidence="2" type="ORF">HUK84_20655</name>
</gene>
<dbReference type="AlphaFoldDB" id="A0A7Y7J0Y5"/>
<proteinExistence type="predicted"/>
<keyword evidence="1" id="KW-1133">Transmembrane helix</keyword>
<dbReference type="Proteomes" id="UP000534870">
    <property type="component" value="Unassembled WGS sequence"/>
</dbReference>
<reference evidence="2 3" key="1">
    <citation type="submission" date="2020-06" db="EMBL/GenBank/DDBJ databases">
        <title>Description of novel acetic acid bacteria.</title>
        <authorList>
            <person name="Sombolestani A."/>
        </authorList>
    </citation>
    <scope>NUCLEOTIDE SEQUENCE [LARGE SCALE GENOMIC DNA]</scope>
    <source>
        <strain evidence="2 3">LMG 31431</strain>
    </source>
</reference>
<evidence type="ECO:0000256" key="1">
    <source>
        <dbReference type="SAM" id="Phobius"/>
    </source>
</evidence>
<organism evidence="2 3">
    <name type="scientific">Nguyenibacter vanlangensis</name>
    <dbReference type="NCBI Taxonomy" id="1216886"/>
    <lineage>
        <taxon>Bacteria</taxon>
        <taxon>Pseudomonadati</taxon>
        <taxon>Pseudomonadota</taxon>
        <taxon>Alphaproteobacteria</taxon>
        <taxon>Acetobacterales</taxon>
        <taxon>Acetobacteraceae</taxon>
        <taxon>Nguyenibacter</taxon>
    </lineage>
</organism>
<evidence type="ECO:0000313" key="3">
    <source>
        <dbReference type="Proteomes" id="UP000534870"/>
    </source>
</evidence>
<feature type="transmembrane region" description="Helical" evidence="1">
    <location>
        <begin position="22"/>
        <end position="47"/>
    </location>
</feature>
<dbReference type="EMBL" id="JABXXP010000984">
    <property type="protein sequence ID" value="NVN13516.1"/>
    <property type="molecule type" value="Genomic_DNA"/>
</dbReference>
<name>A0A7Y7J0Y5_9PROT</name>